<name>A0ACC0PIC2_RHOML</name>
<accession>A0ACC0PIC2</accession>
<protein>
    <submittedName>
        <fullName evidence="1">Uncharacterized protein</fullName>
    </submittedName>
</protein>
<reference evidence="1" key="1">
    <citation type="submission" date="2022-02" db="EMBL/GenBank/DDBJ databases">
        <title>Plant Genome Project.</title>
        <authorList>
            <person name="Zhang R.-G."/>
        </authorList>
    </citation>
    <scope>NUCLEOTIDE SEQUENCE</scope>
    <source>
        <strain evidence="1">AT1</strain>
    </source>
</reference>
<organism evidence="1 2">
    <name type="scientific">Rhododendron molle</name>
    <name type="common">Chinese azalea</name>
    <name type="synonym">Azalea mollis</name>
    <dbReference type="NCBI Taxonomy" id="49168"/>
    <lineage>
        <taxon>Eukaryota</taxon>
        <taxon>Viridiplantae</taxon>
        <taxon>Streptophyta</taxon>
        <taxon>Embryophyta</taxon>
        <taxon>Tracheophyta</taxon>
        <taxon>Spermatophyta</taxon>
        <taxon>Magnoliopsida</taxon>
        <taxon>eudicotyledons</taxon>
        <taxon>Gunneridae</taxon>
        <taxon>Pentapetalae</taxon>
        <taxon>asterids</taxon>
        <taxon>Ericales</taxon>
        <taxon>Ericaceae</taxon>
        <taxon>Ericoideae</taxon>
        <taxon>Rhodoreae</taxon>
        <taxon>Rhododendron</taxon>
    </lineage>
</organism>
<keyword evidence="2" id="KW-1185">Reference proteome</keyword>
<evidence type="ECO:0000313" key="2">
    <source>
        <dbReference type="Proteomes" id="UP001062846"/>
    </source>
</evidence>
<evidence type="ECO:0000313" key="1">
    <source>
        <dbReference type="EMBL" id="KAI8564278.1"/>
    </source>
</evidence>
<proteinExistence type="predicted"/>
<gene>
    <name evidence="1" type="ORF">RHMOL_Rhmol03G0169300</name>
</gene>
<sequence length="429" mass="49005">MASIAQAAGVDAVGMINLTVAAARNATTHRRNCDRLASHVRMIGNLLEKLKPTGLRSFPATGEPLDLLEEALGKALELVESCRQKSYLYMLAMGWSVVYRFRLVQNEIDRYLKLVPLISLVHEYRMQNLNDNLLAIEQDHPEYTLEEEEMEAHGVILKKDRTKKDASILENSLSRRYPDLEFHEALQEEKGKLHVELHRSQENNDPKECQVIEHLIEVTKNVVNVPTGNKLSLNVQTYAGSGYETTTKSSHRAYDLKPDSLVKSEWQADLFDCCMEPCLSSFLQFPPLSDNCAINGEKERKQVLRPASTPVEYFHIQLNWSQKDKYFVLIVPSEVGLLVLTMLITARERACNDLIAYSLFCCCCCYTCSVRRKLRKLFNIEGGACDDFLTHLICCCCAIVQEWRELELRGFEGCPERKMIPPPYQYMKP</sequence>
<dbReference type="Proteomes" id="UP001062846">
    <property type="component" value="Chromosome 3"/>
</dbReference>
<comment type="caution">
    <text evidence="1">The sequence shown here is derived from an EMBL/GenBank/DDBJ whole genome shotgun (WGS) entry which is preliminary data.</text>
</comment>
<dbReference type="EMBL" id="CM046390">
    <property type="protein sequence ID" value="KAI8564278.1"/>
    <property type="molecule type" value="Genomic_DNA"/>
</dbReference>